<evidence type="ECO:0008006" key="14">
    <source>
        <dbReference type="Google" id="ProtNLM"/>
    </source>
</evidence>
<dbReference type="Pfam" id="PF02879">
    <property type="entry name" value="PGM_PMM_II"/>
    <property type="match status" value="1"/>
</dbReference>
<dbReference type="PRINTS" id="PR00509">
    <property type="entry name" value="PGMPMM"/>
</dbReference>
<feature type="domain" description="Alpha-D-phosphohexomutase alpha/beta/alpha" evidence="10">
    <location>
        <begin position="160"/>
        <end position="260"/>
    </location>
</feature>
<dbReference type="GO" id="GO:0000287">
    <property type="term" value="F:magnesium ion binding"/>
    <property type="evidence" value="ECO:0007669"/>
    <property type="project" value="InterPro"/>
</dbReference>
<evidence type="ECO:0000256" key="6">
    <source>
        <dbReference type="ARBA" id="ARBA00023235"/>
    </source>
</evidence>
<dbReference type="Pfam" id="PF00408">
    <property type="entry name" value="PGM_PMM_IV"/>
    <property type="match status" value="1"/>
</dbReference>
<proteinExistence type="inferred from homology"/>
<dbReference type="AlphaFoldDB" id="A0A1F7UM05"/>
<dbReference type="Pfam" id="PF02878">
    <property type="entry name" value="PGM_PMM_I"/>
    <property type="match status" value="1"/>
</dbReference>
<dbReference type="InterPro" id="IPR005841">
    <property type="entry name" value="Alpha-D-phosphohexomutase_SF"/>
</dbReference>
<sequence length="467" mass="50722">MNPALAKAFKAYDIRGLAPGELDTAFARRLGETLVAEFKPTRVLVGRDMRTTSPELEAALVDGLTSQGVNVTRIGLCSTPMFNVSVGLGAGTYDLGVMVTASHNPGEYNGFKIVKGDLMPIGQGSGMEAIRDRFLSDATLRLRSGQAPGTVADDANALKNYLDKIFSLVDVSRIPPMKIAVDAGNGMNGLIMPELTKRLPQCTFFALYWDPDGAFPHHEANPLKSETLEDLRRLVGSTQSHVGAAFDGDGDRVGFTDELGEPIPGDLMTALLAESLLASAPGAKILYDLRSSWATKEAIESAGGVPVMSRVGHAFIKRRMREEGGLFAGELSMHYYFRDLWNVESGDLCLLLLLRLLAQTGKPLSRMWKPLKTYAKTEEINSDVADPAGGPSGAGKDAVLRRIDEKYRASASSVSDMDGLRMEFGHDWWFSVRASNTEPLLRLIVEAVDEKIMAAKRDELLKLIRGS</sequence>
<dbReference type="InterPro" id="IPR016055">
    <property type="entry name" value="A-D-PHexomutase_a/b/a-I/II/III"/>
</dbReference>
<dbReference type="Pfam" id="PF02880">
    <property type="entry name" value="PGM_PMM_III"/>
    <property type="match status" value="1"/>
</dbReference>
<keyword evidence="4 7" id="KW-0479">Metal-binding</keyword>
<evidence type="ECO:0000259" key="10">
    <source>
        <dbReference type="Pfam" id="PF02879"/>
    </source>
</evidence>
<evidence type="ECO:0000256" key="3">
    <source>
        <dbReference type="ARBA" id="ARBA00022553"/>
    </source>
</evidence>
<protein>
    <recommendedName>
        <fullName evidence="14">Phosphomannomutase/phosphoglucomutase</fullName>
    </recommendedName>
</protein>
<dbReference type="SUPFAM" id="SSF55957">
    <property type="entry name" value="Phosphoglucomutase, C-terminal domain"/>
    <property type="match status" value="1"/>
</dbReference>
<evidence type="ECO:0000256" key="5">
    <source>
        <dbReference type="ARBA" id="ARBA00022842"/>
    </source>
</evidence>
<evidence type="ECO:0000256" key="4">
    <source>
        <dbReference type="ARBA" id="ARBA00022723"/>
    </source>
</evidence>
<accession>A0A1F7UM05</accession>
<comment type="cofactor">
    <cofactor evidence="1">
        <name>Mg(2+)</name>
        <dbReference type="ChEBI" id="CHEBI:18420"/>
    </cofactor>
</comment>
<evidence type="ECO:0000259" key="9">
    <source>
        <dbReference type="Pfam" id="PF02878"/>
    </source>
</evidence>
<dbReference type="Gene3D" id="3.40.120.10">
    <property type="entry name" value="Alpha-D-Glucose-1,6-Bisphosphate, subunit A, domain 3"/>
    <property type="match status" value="3"/>
</dbReference>
<dbReference type="PANTHER" id="PTHR43771">
    <property type="entry name" value="PHOSPHOMANNOMUTASE"/>
    <property type="match status" value="1"/>
</dbReference>
<dbReference type="SUPFAM" id="SSF53738">
    <property type="entry name" value="Phosphoglucomutase, first 3 domains"/>
    <property type="match status" value="3"/>
</dbReference>
<keyword evidence="5 7" id="KW-0460">Magnesium</keyword>
<dbReference type="InterPro" id="IPR005843">
    <property type="entry name" value="A-D-PHexomutase_C"/>
</dbReference>
<evidence type="ECO:0000313" key="12">
    <source>
        <dbReference type="EMBL" id="OGL79316.1"/>
    </source>
</evidence>
<feature type="domain" description="Alpha-D-phosphohexomutase alpha/beta/alpha" evidence="9">
    <location>
        <begin position="7"/>
        <end position="135"/>
    </location>
</feature>
<evidence type="ECO:0000256" key="2">
    <source>
        <dbReference type="ARBA" id="ARBA00010231"/>
    </source>
</evidence>
<dbReference type="InterPro" id="IPR005846">
    <property type="entry name" value="A-D-PHexomutase_a/b/a-III"/>
</dbReference>
<organism evidence="12 13">
    <name type="scientific">Candidatus Uhrbacteria bacterium RIFCSPHIGHO2_12_FULL_60_25</name>
    <dbReference type="NCBI Taxonomy" id="1802399"/>
    <lineage>
        <taxon>Bacteria</taxon>
        <taxon>Candidatus Uhriibacteriota</taxon>
    </lineage>
</organism>
<evidence type="ECO:0000259" key="8">
    <source>
        <dbReference type="Pfam" id="PF00408"/>
    </source>
</evidence>
<comment type="caution">
    <text evidence="12">The sequence shown here is derived from an EMBL/GenBank/DDBJ whole genome shotgun (WGS) entry which is preliminary data.</text>
</comment>
<dbReference type="Proteomes" id="UP000176603">
    <property type="component" value="Unassembled WGS sequence"/>
</dbReference>
<feature type="domain" description="Alpha-D-phosphohexomutase alpha/beta/alpha" evidence="11">
    <location>
        <begin position="265"/>
        <end position="369"/>
    </location>
</feature>
<dbReference type="EMBL" id="MGEH01000013">
    <property type="protein sequence ID" value="OGL79316.1"/>
    <property type="molecule type" value="Genomic_DNA"/>
</dbReference>
<dbReference type="InterPro" id="IPR005844">
    <property type="entry name" value="A-D-PHexomutase_a/b/a-I"/>
</dbReference>
<dbReference type="CDD" id="cd03089">
    <property type="entry name" value="PMM_PGM"/>
    <property type="match status" value="1"/>
</dbReference>
<dbReference type="PROSITE" id="PS00710">
    <property type="entry name" value="PGM_PMM"/>
    <property type="match status" value="1"/>
</dbReference>
<dbReference type="InterPro" id="IPR016066">
    <property type="entry name" value="A-D-PHexomutase_CS"/>
</dbReference>
<evidence type="ECO:0000256" key="7">
    <source>
        <dbReference type="RuleBase" id="RU004326"/>
    </source>
</evidence>
<dbReference type="GO" id="GO:0016868">
    <property type="term" value="F:intramolecular phosphotransferase activity"/>
    <property type="evidence" value="ECO:0007669"/>
    <property type="project" value="InterPro"/>
</dbReference>
<feature type="domain" description="Alpha-D-phosphohexomutase C-terminal" evidence="8">
    <location>
        <begin position="379"/>
        <end position="461"/>
    </location>
</feature>
<keyword evidence="3" id="KW-0597">Phosphoprotein</keyword>
<comment type="similarity">
    <text evidence="2 7">Belongs to the phosphohexose mutase family.</text>
</comment>
<gene>
    <name evidence="12" type="ORF">A3E39_04595</name>
</gene>
<dbReference type="STRING" id="1802399.A3E39_04595"/>
<evidence type="ECO:0000313" key="13">
    <source>
        <dbReference type="Proteomes" id="UP000176603"/>
    </source>
</evidence>
<dbReference type="InterPro" id="IPR036900">
    <property type="entry name" value="A-D-PHexomutase_C_sf"/>
</dbReference>
<dbReference type="PANTHER" id="PTHR43771:SF1">
    <property type="entry name" value="PHOSPHOMANNOMUTASE"/>
    <property type="match status" value="1"/>
</dbReference>
<dbReference type="InterPro" id="IPR005845">
    <property type="entry name" value="A-D-PHexomutase_a/b/a-II"/>
</dbReference>
<dbReference type="Gene3D" id="3.30.310.50">
    <property type="entry name" value="Alpha-D-phosphohexomutase, C-terminal domain"/>
    <property type="match status" value="1"/>
</dbReference>
<dbReference type="GO" id="GO:0005975">
    <property type="term" value="P:carbohydrate metabolic process"/>
    <property type="evidence" value="ECO:0007669"/>
    <property type="project" value="InterPro"/>
</dbReference>
<reference evidence="12 13" key="1">
    <citation type="journal article" date="2016" name="Nat. Commun.">
        <title>Thousands of microbial genomes shed light on interconnected biogeochemical processes in an aquifer system.</title>
        <authorList>
            <person name="Anantharaman K."/>
            <person name="Brown C.T."/>
            <person name="Hug L.A."/>
            <person name="Sharon I."/>
            <person name="Castelle C.J."/>
            <person name="Probst A.J."/>
            <person name="Thomas B.C."/>
            <person name="Singh A."/>
            <person name="Wilkins M.J."/>
            <person name="Karaoz U."/>
            <person name="Brodie E.L."/>
            <person name="Williams K.H."/>
            <person name="Hubbard S.S."/>
            <person name="Banfield J.F."/>
        </authorList>
    </citation>
    <scope>NUCLEOTIDE SEQUENCE [LARGE SCALE GENOMIC DNA]</scope>
</reference>
<evidence type="ECO:0000259" key="11">
    <source>
        <dbReference type="Pfam" id="PF02880"/>
    </source>
</evidence>
<name>A0A1F7UM05_9BACT</name>
<keyword evidence="6" id="KW-0413">Isomerase</keyword>
<evidence type="ECO:0000256" key="1">
    <source>
        <dbReference type="ARBA" id="ARBA00001946"/>
    </source>
</evidence>